<dbReference type="Proteomes" id="UP000236333">
    <property type="component" value="Unassembled WGS sequence"/>
</dbReference>
<keyword evidence="3" id="KW-1185">Reference proteome</keyword>
<name>A0A2J8A4K2_9CHLO</name>
<proteinExistence type="predicted"/>
<gene>
    <name evidence="2" type="ORF">TSOC_006078</name>
</gene>
<organism evidence="2 3">
    <name type="scientific">Tetrabaena socialis</name>
    <dbReference type="NCBI Taxonomy" id="47790"/>
    <lineage>
        <taxon>Eukaryota</taxon>
        <taxon>Viridiplantae</taxon>
        <taxon>Chlorophyta</taxon>
        <taxon>core chlorophytes</taxon>
        <taxon>Chlorophyceae</taxon>
        <taxon>CS clade</taxon>
        <taxon>Chlamydomonadales</taxon>
        <taxon>Tetrabaenaceae</taxon>
        <taxon>Tetrabaena</taxon>
    </lineage>
</organism>
<protein>
    <submittedName>
        <fullName evidence="2">Uncharacterized protein</fullName>
    </submittedName>
</protein>
<evidence type="ECO:0000313" key="3">
    <source>
        <dbReference type="Proteomes" id="UP000236333"/>
    </source>
</evidence>
<dbReference type="AlphaFoldDB" id="A0A2J8A4K2"/>
<comment type="caution">
    <text evidence="2">The sequence shown here is derived from an EMBL/GenBank/DDBJ whole genome shotgun (WGS) entry which is preliminary data.</text>
</comment>
<accession>A0A2J8A4K2</accession>
<evidence type="ECO:0000313" key="2">
    <source>
        <dbReference type="EMBL" id="PNH07444.1"/>
    </source>
</evidence>
<dbReference type="EMBL" id="PGGS01000179">
    <property type="protein sequence ID" value="PNH07444.1"/>
    <property type="molecule type" value="Genomic_DNA"/>
</dbReference>
<feature type="region of interest" description="Disordered" evidence="1">
    <location>
        <begin position="1"/>
        <end position="54"/>
    </location>
</feature>
<sequence>MRDARDRTYVARNLSRIFHPPPLTNSGRGSAPPPPGYCTGKSGRPGPAQRRRPPAATIDKCAGLMTRRTAAETRFKNLRVRAPNGVPGCSGTLQEAASSFGCPLHSLM</sequence>
<reference evidence="2 3" key="1">
    <citation type="journal article" date="2017" name="Mol. Biol. Evol.">
        <title>The 4-celled Tetrabaena socialis nuclear genome reveals the essential components for genetic control of cell number at the origin of multicellularity in the volvocine lineage.</title>
        <authorList>
            <person name="Featherston J."/>
            <person name="Arakaki Y."/>
            <person name="Hanschen E.R."/>
            <person name="Ferris P.J."/>
            <person name="Michod R.E."/>
            <person name="Olson B.J.S.C."/>
            <person name="Nozaki H."/>
            <person name="Durand P.M."/>
        </authorList>
    </citation>
    <scope>NUCLEOTIDE SEQUENCE [LARGE SCALE GENOMIC DNA]</scope>
    <source>
        <strain evidence="2 3">NIES-571</strain>
    </source>
</reference>
<evidence type="ECO:0000256" key="1">
    <source>
        <dbReference type="SAM" id="MobiDB-lite"/>
    </source>
</evidence>